<dbReference type="GO" id="GO:0009306">
    <property type="term" value="P:protein secretion"/>
    <property type="evidence" value="ECO:0007669"/>
    <property type="project" value="InterPro"/>
</dbReference>
<dbReference type="InterPro" id="IPR022536">
    <property type="entry name" value="EspC"/>
</dbReference>
<dbReference type="RefSeq" id="WP_020640713.1">
    <property type="nucleotide sequence ID" value="NZ_QHHU01000111.1"/>
</dbReference>
<dbReference type="EMBL" id="QHHU01000111">
    <property type="protein sequence ID" value="RSM35290.1"/>
    <property type="molecule type" value="Genomic_DNA"/>
</dbReference>
<dbReference type="AlphaFoldDB" id="A0A428VWR2"/>
<evidence type="ECO:0000313" key="3">
    <source>
        <dbReference type="Proteomes" id="UP000286716"/>
    </source>
</evidence>
<organism evidence="2 3">
    <name type="scientific">Amycolatopsis balhimycina DSM 5908</name>
    <dbReference type="NCBI Taxonomy" id="1081091"/>
    <lineage>
        <taxon>Bacteria</taxon>
        <taxon>Bacillati</taxon>
        <taxon>Actinomycetota</taxon>
        <taxon>Actinomycetes</taxon>
        <taxon>Pseudonocardiales</taxon>
        <taxon>Pseudonocardiaceae</taxon>
        <taxon>Amycolatopsis</taxon>
    </lineage>
</organism>
<dbReference type="Proteomes" id="UP000286716">
    <property type="component" value="Unassembled WGS sequence"/>
</dbReference>
<evidence type="ECO:0000256" key="1">
    <source>
        <dbReference type="SAM" id="MobiDB-lite"/>
    </source>
</evidence>
<accession>A0A428VWR2</accession>
<protein>
    <submittedName>
        <fullName evidence="2">ESX-1 secretion-associated protein</fullName>
    </submittedName>
</protein>
<evidence type="ECO:0000313" key="2">
    <source>
        <dbReference type="EMBL" id="RSM35290.1"/>
    </source>
</evidence>
<comment type="caution">
    <text evidence="2">The sequence shown here is derived from an EMBL/GenBank/DDBJ whole genome shotgun (WGS) entry which is preliminary data.</text>
</comment>
<name>A0A428VWR2_AMYBA</name>
<proteinExistence type="predicted"/>
<feature type="region of interest" description="Disordered" evidence="1">
    <location>
        <begin position="82"/>
        <end position="106"/>
    </location>
</feature>
<dbReference type="Pfam" id="PF10824">
    <property type="entry name" value="T7SS_ESX_EspC"/>
    <property type="match status" value="1"/>
</dbReference>
<reference evidence="2 3" key="1">
    <citation type="submission" date="2018-05" db="EMBL/GenBank/DDBJ databases">
        <title>Evolution of GPA BGCs.</title>
        <authorList>
            <person name="Waglechner N."/>
            <person name="Wright G.D."/>
        </authorList>
    </citation>
    <scope>NUCLEOTIDE SEQUENCE [LARGE SCALE GENOMIC DNA]</scope>
    <source>
        <strain evidence="2 3">DSM 5908</strain>
    </source>
</reference>
<keyword evidence="3" id="KW-1185">Reference proteome</keyword>
<sequence>MTGFGVAADELTVHAGHLDALDARIAAVAATAAASSMPGNAYGLLCAFLPPIVNPVEDKGKDALAATSAAVRTTAANVRTAAGNYQQREDASAQPFHDYLAGEERK</sequence>
<gene>
    <name evidence="2" type="ORF">DMA12_44975</name>
</gene>